<accession>A0A4P9W9E4</accession>
<feature type="region of interest" description="Disordered" evidence="1">
    <location>
        <begin position="1"/>
        <end position="27"/>
    </location>
</feature>
<sequence length="233" mass="26070">MKLRGLAKGVAKSGEMGELGDEERSKTLRLAPCDASITDTTVPLLEPIPLLNTPEAFATRIVNSYRDSAFRQLQMQRKQERSPFYTFNDDSGGETSTTEAGSPASAGADSTVAEAPPESDPIRPDPDPTNQEQDDFRCIRPVAHGFSLHHYVLHDPGQGRSSLPKQNVSIKSSIAYVDWKWDRVSQLVFQPASHYPVKVGDYEICEDFPSRRFDVHGNGHIRSVQTKWRRWKS</sequence>
<dbReference type="Proteomes" id="UP000269721">
    <property type="component" value="Unassembled WGS sequence"/>
</dbReference>
<dbReference type="EMBL" id="KZ996921">
    <property type="protein sequence ID" value="RKO88135.1"/>
    <property type="molecule type" value="Genomic_DNA"/>
</dbReference>
<proteinExistence type="predicted"/>
<feature type="region of interest" description="Disordered" evidence="1">
    <location>
        <begin position="74"/>
        <end position="133"/>
    </location>
</feature>
<protein>
    <submittedName>
        <fullName evidence="2">Uncharacterized protein</fullName>
    </submittedName>
</protein>
<organism evidence="2 3">
    <name type="scientific">Blyttiomyces helicus</name>
    <dbReference type="NCBI Taxonomy" id="388810"/>
    <lineage>
        <taxon>Eukaryota</taxon>
        <taxon>Fungi</taxon>
        <taxon>Fungi incertae sedis</taxon>
        <taxon>Chytridiomycota</taxon>
        <taxon>Chytridiomycota incertae sedis</taxon>
        <taxon>Chytridiomycetes</taxon>
        <taxon>Chytridiomycetes incertae sedis</taxon>
        <taxon>Blyttiomyces</taxon>
    </lineage>
</organism>
<keyword evidence="3" id="KW-1185">Reference proteome</keyword>
<evidence type="ECO:0000313" key="2">
    <source>
        <dbReference type="EMBL" id="RKO88135.1"/>
    </source>
</evidence>
<evidence type="ECO:0000256" key="1">
    <source>
        <dbReference type="SAM" id="MobiDB-lite"/>
    </source>
</evidence>
<gene>
    <name evidence="2" type="ORF">BDK51DRAFT_43610</name>
</gene>
<evidence type="ECO:0000313" key="3">
    <source>
        <dbReference type="Proteomes" id="UP000269721"/>
    </source>
</evidence>
<dbReference type="AlphaFoldDB" id="A0A4P9W9E4"/>
<name>A0A4P9W9E4_9FUNG</name>
<reference evidence="3" key="1">
    <citation type="journal article" date="2018" name="Nat. Microbiol.">
        <title>Leveraging single-cell genomics to expand the fungal tree of life.</title>
        <authorList>
            <person name="Ahrendt S.R."/>
            <person name="Quandt C.A."/>
            <person name="Ciobanu D."/>
            <person name="Clum A."/>
            <person name="Salamov A."/>
            <person name="Andreopoulos B."/>
            <person name="Cheng J.F."/>
            <person name="Woyke T."/>
            <person name="Pelin A."/>
            <person name="Henrissat B."/>
            <person name="Reynolds N.K."/>
            <person name="Benny G.L."/>
            <person name="Smith M.E."/>
            <person name="James T.Y."/>
            <person name="Grigoriev I.V."/>
        </authorList>
    </citation>
    <scope>NUCLEOTIDE SEQUENCE [LARGE SCALE GENOMIC DNA]</scope>
</reference>